<evidence type="ECO:0000313" key="2">
    <source>
        <dbReference type="EMBL" id="OGY17179.1"/>
    </source>
</evidence>
<evidence type="ECO:0000256" key="1">
    <source>
        <dbReference type="SAM" id="SignalP"/>
    </source>
</evidence>
<dbReference type="Proteomes" id="UP000179069">
    <property type="component" value="Unassembled WGS sequence"/>
</dbReference>
<evidence type="ECO:0008006" key="4">
    <source>
        <dbReference type="Google" id="ProtNLM"/>
    </source>
</evidence>
<name>A0A1G1VP53_9BACT</name>
<dbReference type="Gene3D" id="3.20.20.80">
    <property type="entry name" value="Glycosidases"/>
    <property type="match status" value="1"/>
</dbReference>
<feature type="signal peptide" evidence="1">
    <location>
        <begin position="1"/>
        <end position="23"/>
    </location>
</feature>
<evidence type="ECO:0000313" key="3">
    <source>
        <dbReference type="Proteomes" id="UP000179069"/>
    </source>
</evidence>
<sequence length="334" mass="37638">MKKFLIILALAVVGLMHTRPAQASQPALGIHLLDPDELSQAVDLIAGKPEHPGSVTVVLRADDRKKEKWQHFLDLTKENNVIPIIRLATEMAPDGWRRPTRKDVIDHASFLSGLDWPGDSLLVVAFNEPNHAAEWGGTIDPEHYAHVLEFSVNWFHTEAKQYKVLPAGLDAAAPDGSATMDSFTFIRRMLAYQPQLAEEIDGWVSHAYPNPGFTASPYLSGKSSINGFVDETRLLSQFTQRSFDIYITETGWKKTPQNAEKLGRYLTYALDEVWNDARIKAVTPFVFAAHTGPFQDFSFTNQDGSPTPQYNTWKSLKEMRLEEPTHFLAFQKQE</sequence>
<dbReference type="AlphaFoldDB" id="A0A1G1VP53"/>
<protein>
    <recommendedName>
        <fullName evidence="4">Asl1-like glycosyl hydrolase catalytic domain-containing protein</fullName>
    </recommendedName>
</protein>
<organism evidence="2 3">
    <name type="scientific">Candidatus Chisholmbacteria bacterium RIFCSPHIGHO2_01_FULL_49_18</name>
    <dbReference type="NCBI Taxonomy" id="1797590"/>
    <lineage>
        <taxon>Bacteria</taxon>
        <taxon>Candidatus Chisholmiibacteriota</taxon>
    </lineage>
</organism>
<feature type="chain" id="PRO_5009581059" description="Asl1-like glycosyl hydrolase catalytic domain-containing protein" evidence="1">
    <location>
        <begin position="24"/>
        <end position="334"/>
    </location>
</feature>
<dbReference type="SUPFAM" id="SSF51445">
    <property type="entry name" value="(Trans)glycosidases"/>
    <property type="match status" value="1"/>
</dbReference>
<comment type="caution">
    <text evidence="2">The sequence shown here is derived from an EMBL/GenBank/DDBJ whole genome shotgun (WGS) entry which is preliminary data.</text>
</comment>
<dbReference type="EMBL" id="MHCI01000005">
    <property type="protein sequence ID" value="OGY17179.1"/>
    <property type="molecule type" value="Genomic_DNA"/>
</dbReference>
<accession>A0A1G1VP53</accession>
<proteinExistence type="predicted"/>
<keyword evidence="1" id="KW-0732">Signal</keyword>
<gene>
    <name evidence="2" type="ORF">A2785_04145</name>
</gene>
<reference evidence="2 3" key="1">
    <citation type="journal article" date="2016" name="Nat. Commun.">
        <title>Thousands of microbial genomes shed light on interconnected biogeochemical processes in an aquifer system.</title>
        <authorList>
            <person name="Anantharaman K."/>
            <person name="Brown C.T."/>
            <person name="Hug L.A."/>
            <person name="Sharon I."/>
            <person name="Castelle C.J."/>
            <person name="Probst A.J."/>
            <person name="Thomas B.C."/>
            <person name="Singh A."/>
            <person name="Wilkins M.J."/>
            <person name="Karaoz U."/>
            <person name="Brodie E.L."/>
            <person name="Williams K.H."/>
            <person name="Hubbard S.S."/>
            <person name="Banfield J.F."/>
        </authorList>
    </citation>
    <scope>NUCLEOTIDE SEQUENCE [LARGE SCALE GENOMIC DNA]</scope>
</reference>
<dbReference type="InterPro" id="IPR017853">
    <property type="entry name" value="GH"/>
</dbReference>